<dbReference type="OrthoDB" id="5869902at2759"/>
<name>A0A3S5B8H8_9PLAT</name>
<reference evidence="1" key="1">
    <citation type="submission" date="2018-11" db="EMBL/GenBank/DDBJ databases">
        <authorList>
            <consortium name="Pathogen Informatics"/>
        </authorList>
    </citation>
    <scope>NUCLEOTIDE SEQUENCE</scope>
</reference>
<accession>A0A3S5B8H8</accession>
<evidence type="ECO:0000313" key="2">
    <source>
        <dbReference type="Proteomes" id="UP000784294"/>
    </source>
</evidence>
<evidence type="ECO:0000313" key="1">
    <source>
        <dbReference type="EMBL" id="VEL36904.1"/>
    </source>
</evidence>
<comment type="caution">
    <text evidence="1">The sequence shown here is derived from an EMBL/GenBank/DDBJ whole genome shotgun (WGS) entry which is preliminary data.</text>
</comment>
<protein>
    <submittedName>
        <fullName evidence="1">Uncharacterized protein</fullName>
    </submittedName>
</protein>
<proteinExistence type="predicted"/>
<organism evidence="1 2">
    <name type="scientific">Protopolystoma xenopodis</name>
    <dbReference type="NCBI Taxonomy" id="117903"/>
    <lineage>
        <taxon>Eukaryota</taxon>
        <taxon>Metazoa</taxon>
        <taxon>Spiralia</taxon>
        <taxon>Lophotrochozoa</taxon>
        <taxon>Platyhelminthes</taxon>
        <taxon>Monogenea</taxon>
        <taxon>Polyopisthocotylea</taxon>
        <taxon>Polystomatidea</taxon>
        <taxon>Polystomatidae</taxon>
        <taxon>Protopolystoma</taxon>
    </lineage>
</organism>
<dbReference type="AlphaFoldDB" id="A0A3S5B8H8"/>
<sequence>MGSLMSPLSKRLAECPKEHATRRMAPDVFGSNGESWALVRAKSLAKCVKGMEANKEPMACANDFRHQMVPPNTYLLQPFLKHRDRLKAGKMGIPLEFSNAQQTYCNLAPSPHREINSSLRDRASRLSERPCLAVSMLSLDGQDHYDDWQATANDLQTMGNFMHDYSLSSSLEYDELDSKPVQIHSVGPRLRTSSFTSSPSTYSWSPFMLKSANEGFVSTNNQIPIPNLCRLNKPSNFQPTMRDSMAEDVDLHTDTKSRQNECLHEKTSEEFILRPIASPINSLLRCTQRESQSPASQRLVSPDSRKTALNAPVHNEVSQVYPMVWTKCTNADNTGHHALGVTSGQIHASKAADREESFPIHFDNLANTAVTNIEPYLTTDFSDRTLQELGRIEHSNSAPDLTHEQQQQYQQDPVRRFHERYFSKLVKYITLLANWLPLPVDACLVMGEGSCHCLTLSTTSLDMVSHNISKQTSQTLTIGRQEAKGRRRRVHLCLHFACDCKRPNCLYPGHSPSTCWKFTTKYPDLWLQVCFCFIL</sequence>
<keyword evidence="2" id="KW-1185">Reference proteome</keyword>
<gene>
    <name evidence="1" type="ORF">PXEA_LOCUS30344</name>
</gene>
<dbReference type="Proteomes" id="UP000784294">
    <property type="component" value="Unassembled WGS sequence"/>
</dbReference>
<dbReference type="EMBL" id="CAAALY010253506">
    <property type="protein sequence ID" value="VEL36904.1"/>
    <property type="molecule type" value="Genomic_DNA"/>
</dbReference>